<feature type="compositionally biased region" description="Basic and acidic residues" evidence="2">
    <location>
        <begin position="471"/>
        <end position="487"/>
    </location>
</feature>
<dbReference type="Proteomes" id="UP000241769">
    <property type="component" value="Unassembled WGS sequence"/>
</dbReference>
<name>A0A2P6MXQ5_9EUKA</name>
<dbReference type="AlphaFoldDB" id="A0A2P6MXQ5"/>
<feature type="compositionally biased region" description="Basic and acidic residues" evidence="2">
    <location>
        <begin position="388"/>
        <end position="398"/>
    </location>
</feature>
<proteinExistence type="predicted"/>
<keyword evidence="1" id="KW-0175">Coiled coil</keyword>
<evidence type="ECO:0000313" key="4">
    <source>
        <dbReference type="Proteomes" id="UP000241769"/>
    </source>
</evidence>
<feature type="compositionally biased region" description="Polar residues" evidence="2">
    <location>
        <begin position="347"/>
        <end position="361"/>
    </location>
</feature>
<protein>
    <submittedName>
        <fullName evidence="3">Uncharacterized protein</fullName>
    </submittedName>
</protein>
<feature type="region of interest" description="Disordered" evidence="2">
    <location>
        <begin position="458"/>
        <end position="563"/>
    </location>
</feature>
<reference evidence="3 4" key="1">
    <citation type="journal article" date="2018" name="Genome Biol. Evol.">
        <title>Multiple Roots of Fruiting Body Formation in Amoebozoa.</title>
        <authorList>
            <person name="Hillmann F."/>
            <person name="Forbes G."/>
            <person name="Novohradska S."/>
            <person name="Ferling I."/>
            <person name="Riege K."/>
            <person name="Groth M."/>
            <person name="Westermann M."/>
            <person name="Marz M."/>
            <person name="Spaller T."/>
            <person name="Winckler T."/>
            <person name="Schaap P."/>
            <person name="Glockner G."/>
        </authorList>
    </citation>
    <scope>NUCLEOTIDE SEQUENCE [LARGE SCALE GENOMIC DNA]</scope>
    <source>
        <strain evidence="3 4">Jena</strain>
    </source>
</reference>
<evidence type="ECO:0000256" key="1">
    <source>
        <dbReference type="SAM" id="Coils"/>
    </source>
</evidence>
<feature type="compositionally biased region" description="Basic and acidic residues" evidence="2">
    <location>
        <begin position="221"/>
        <end position="248"/>
    </location>
</feature>
<feature type="compositionally biased region" description="Basic and acidic residues" evidence="2">
    <location>
        <begin position="540"/>
        <end position="551"/>
    </location>
</feature>
<feature type="compositionally biased region" description="Basic and acidic residues" evidence="2">
    <location>
        <begin position="495"/>
        <end position="508"/>
    </location>
</feature>
<evidence type="ECO:0000313" key="3">
    <source>
        <dbReference type="EMBL" id="PRP76489.1"/>
    </source>
</evidence>
<feature type="compositionally biased region" description="Basic and acidic residues" evidence="2">
    <location>
        <begin position="515"/>
        <end position="531"/>
    </location>
</feature>
<feature type="compositionally biased region" description="Basic residues" evidence="2">
    <location>
        <begin position="552"/>
        <end position="563"/>
    </location>
</feature>
<dbReference type="InParanoid" id="A0A2P6MXQ5"/>
<organism evidence="3 4">
    <name type="scientific">Planoprotostelium fungivorum</name>
    <dbReference type="NCBI Taxonomy" id="1890364"/>
    <lineage>
        <taxon>Eukaryota</taxon>
        <taxon>Amoebozoa</taxon>
        <taxon>Evosea</taxon>
        <taxon>Variosea</taxon>
        <taxon>Cavosteliida</taxon>
        <taxon>Cavosteliaceae</taxon>
        <taxon>Planoprotostelium</taxon>
    </lineage>
</organism>
<sequence>MDATEKRIKELEKRLAETEEKLKSKTEECQKIYEELNLLRSQSREAEKETQALIESHERDVADLNEQIKSYEGIVKSASAMAQLSIQNNAQLCQHDIQQSDQKYKEQIDYLERKLEDAVQEASGQQLIKEGEKASEEKLKRDGPVSSPSSNEGESEGDAENMKGRDKRIRHLIDHTPKVYKNKQELMEVEERKREDKKRNSKNIEGITGRDSDVMEDEDGNVEKTGSHTDIKAAQRMADEEVKAKQKELEEEEEERRKNPQETDKKEEKEAGDKGEMSDKKKKGEEEKKGKKIEEKEEKTGGKGKKEKTGEEEEEGKKGEKEEIQVKETKKSPSGSPKNESKDENTLTKANVNGMQGQSTMDDIPGERGESGKYPAHEYPANLGSEEDIAKKGDHEALDQDETEESLARWSKKVQELEWQLDVVRQELLKKDLVIDQNNQNAAERMAQLESEISFLKGEATDEESTAQKVAETRTKGLSKRRENKTDSEEEEEQPEKGEQEEKKGKEDREEEKEEEGKGSRKRKECTDNKKPPTKNGKGQRKEADGNEKHRTSTRAPKKKTKR</sequence>
<keyword evidence="4" id="KW-1185">Reference proteome</keyword>
<feature type="coiled-coil region" evidence="1">
    <location>
        <begin position="1"/>
        <end position="74"/>
    </location>
</feature>
<gene>
    <name evidence="3" type="ORF">PROFUN_15159</name>
</gene>
<dbReference type="EMBL" id="MDYQ01000322">
    <property type="protein sequence ID" value="PRP76489.1"/>
    <property type="molecule type" value="Genomic_DNA"/>
</dbReference>
<feature type="compositionally biased region" description="Basic and acidic residues" evidence="2">
    <location>
        <begin position="171"/>
        <end position="198"/>
    </location>
</feature>
<feature type="compositionally biased region" description="Basic and acidic residues" evidence="2">
    <location>
        <begin position="255"/>
        <end position="301"/>
    </location>
</feature>
<feature type="region of interest" description="Disordered" evidence="2">
    <location>
        <begin position="119"/>
        <end position="408"/>
    </location>
</feature>
<accession>A0A2P6MXQ5</accession>
<feature type="compositionally biased region" description="Basic and acidic residues" evidence="2">
    <location>
        <begin position="129"/>
        <end position="143"/>
    </location>
</feature>
<feature type="compositionally biased region" description="Basic and acidic residues" evidence="2">
    <location>
        <begin position="315"/>
        <end position="331"/>
    </location>
</feature>
<comment type="caution">
    <text evidence="3">The sequence shown here is derived from an EMBL/GenBank/DDBJ whole genome shotgun (WGS) entry which is preliminary data.</text>
</comment>
<evidence type="ECO:0000256" key="2">
    <source>
        <dbReference type="SAM" id="MobiDB-lite"/>
    </source>
</evidence>